<dbReference type="GO" id="GO:0005829">
    <property type="term" value="C:cytosol"/>
    <property type="evidence" value="ECO:0007669"/>
    <property type="project" value="EnsemblFungi"/>
</dbReference>
<dbReference type="GO" id="GO:0030490">
    <property type="term" value="P:maturation of SSU-rRNA"/>
    <property type="evidence" value="ECO:0007669"/>
    <property type="project" value="EnsemblFungi"/>
</dbReference>
<gene>
    <name evidence="2" type="ORF">LADA_0H17260G</name>
</gene>
<evidence type="ECO:0000259" key="1">
    <source>
        <dbReference type="Pfam" id="PF04194"/>
    </source>
</evidence>
<dbReference type="PANTHER" id="PTHR47524:SF1">
    <property type="entry name" value="20S RRNA ACCUMULATION PROTEIN 4"/>
    <property type="match status" value="1"/>
</dbReference>
<keyword evidence="3" id="KW-1185">Reference proteome</keyword>
<feature type="domain" description="Programmed cell death protein 2 C-terminal" evidence="1">
    <location>
        <begin position="292"/>
        <end position="401"/>
    </location>
</feature>
<sequence>MSTGEDVAFSDSEESFVHKTSQVYLGFVDAAIKQSDPLSTEDTFIGGEPVWLHPESKPKDSLLECGSCHTPTHMKLLLQAFAPLDPDQVDEVAGKLKASSTNYDIDGERVLYVFMCSKCARKAGSVCCVRGVKKANRSVDLNTKMESQIKEKDFSINPFDLNQSSANPFAGPVGGSETTNPFTKSAENPFEKKVNNSQNSQADGSTAVSMKVARKEHDALPNRKFEKGYPGYFLYVDEESFKNKIPDHLKLPKNLKIDNTVLDVNPEEDDSLSSSKITLDPRTEKLSKFLDDDVFQKFQEVAGYNPSQVLRYDFGGKPLYYADTKVDLEKIVPAPGFNPSSKRVFELQLMPKMILDLEDTVVEKGGMEWGTIMVFTDIENYTPNFDERGVGYVSECVRVQWEPEC</sequence>
<dbReference type="Proteomes" id="UP000190274">
    <property type="component" value="Chromosome H"/>
</dbReference>
<dbReference type="InterPro" id="IPR007320">
    <property type="entry name" value="PDCD2_C"/>
</dbReference>
<protein>
    <submittedName>
        <fullName evidence="2">LADA_0H17260g1_1</fullName>
    </submittedName>
</protein>
<evidence type="ECO:0000313" key="2">
    <source>
        <dbReference type="EMBL" id="SCU99051.1"/>
    </source>
</evidence>
<name>A0A1G4K5P5_9SACH</name>
<evidence type="ECO:0000313" key="3">
    <source>
        <dbReference type="Proteomes" id="UP000190274"/>
    </source>
</evidence>
<dbReference type="GO" id="GO:0051082">
    <property type="term" value="F:unfolded protein binding"/>
    <property type="evidence" value="ECO:0007669"/>
    <property type="project" value="EnsemblFungi"/>
</dbReference>
<accession>A0A1G4K5P5</accession>
<proteinExistence type="predicted"/>
<dbReference type="PANTHER" id="PTHR47524">
    <property type="entry name" value="20S RRNA ACCUMULATION PROTEIN 4"/>
    <property type="match status" value="1"/>
</dbReference>
<dbReference type="EMBL" id="LT598461">
    <property type="protein sequence ID" value="SCU99051.1"/>
    <property type="molecule type" value="Genomic_DNA"/>
</dbReference>
<dbReference type="AlphaFoldDB" id="A0A1G4K5P5"/>
<organism evidence="2 3">
    <name type="scientific">Lachancea dasiensis</name>
    <dbReference type="NCBI Taxonomy" id="1072105"/>
    <lineage>
        <taxon>Eukaryota</taxon>
        <taxon>Fungi</taxon>
        <taxon>Dikarya</taxon>
        <taxon>Ascomycota</taxon>
        <taxon>Saccharomycotina</taxon>
        <taxon>Saccharomycetes</taxon>
        <taxon>Saccharomycetales</taxon>
        <taxon>Saccharomycetaceae</taxon>
        <taxon>Lachancea</taxon>
    </lineage>
</organism>
<dbReference type="GO" id="GO:0140597">
    <property type="term" value="F:protein carrier chaperone"/>
    <property type="evidence" value="ECO:0007669"/>
    <property type="project" value="EnsemblFungi"/>
</dbReference>
<reference evidence="2 3" key="1">
    <citation type="submission" date="2016-03" db="EMBL/GenBank/DDBJ databases">
        <authorList>
            <person name="Devillers H."/>
        </authorList>
    </citation>
    <scope>NUCLEOTIDE SEQUENCE [LARGE SCALE GENOMIC DNA]</scope>
    <source>
        <strain evidence="2">CBS 10888</strain>
    </source>
</reference>
<dbReference type="OrthoDB" id="443682at2759"/>
<dbReference type="Pfam" id="PF04194">
    <property type="entry name" value="PDCD2_C"/>
    <property type="match status" value="1"/>
</dbReference>
<dbReference type="STRING" id="1266660.A0A1G4K5P5"/>